<dbReference type="Gene3D" id="3.30.70.2970">
    <property type="entry name" value="Protein of unknown function (DUF541), domain 2"/>
    <property type="match status" value="1"/>
</dbReference>
<evidence type="ECO:0008006" key="3">
    <source>
        <dbReference type="Google" id="ProtNLM"/>
    </source>
</evidence>
<comment type="caution">
    <text evidence="1">The sequence shown here is derived from an EMBL/GenBank/DDBJ whole genome shotgun (WGS) entry which is preliminary data.</text>
</comment>
<reference evidence="2" key="1">
    <citation type="journal article" date="2019" name="Int. J. Syst. Evol. Microbiol.">
        <title>The Global Catalogue of Microorganisms (GCM) 10K type strain sequencing project: providing services to taxonomists for standard genome sequencing and annotation.</title>
        <authorList>
            <consortium name="The Broad Institute Genomics Platform"/>
            <consortium name="The Broad Institute Genome Sequencing Center for Infectious Disease"/>
            <person name="Wu L."/>
            <person name="Ma J."/>
        </authorList>
    </citation>
    <scope>NUCLEOTIDE SEQUENCE [LARGE SCALE GENOMIC DNA]</scope>
    <source>
        <strain evidence="2">CGMCC 1.10130</strain>
    </source>
</reference>
<dbReference type="GO" id="GO:0006974">
    <property type="term" value="P:DNA damage response"/>
    <property type="evidence" value="ECO:0007669"/>
    <property type="project" value="TreeGrafter"/>
</dbReference>
<evidence type="ECO:0000313" key="1">
    <source>
        <dbReference type="EMBL" id="GGA72170.1"/>
    </source>
</evidence>
<dbReference type="InterPro" id="IPR052022">
    <property type="entry name" value="26kDa_periplasmic_antigen"/>
</dbReference>
<dbReference type="Pfam" id="PF04402">
    <property type="entry name" value="SIMPL"/>
    <property type="match status" value="1"/>
</dbReference>
<dbReference type="PIRSF" id="PIRSF029033">
    <property type="entry name" value="UCP029033"/>
    <property type="match status" value="1"/>
</dbReference>
<organism evidence="1 2">
    <name type="scientific">Neiella marina</name>
    <dbReference type="NCBI Taxonomy" id="508461"/>
    <lineage>
        <taxon>Bacteria</taxon>
        <taxon>Pseudomonadati</taxon>
        <taxon>Pseudomonadota</taxon>
        <taxon>Gammaproteobacteria</taxon>
        <taxon>Alteromonadales</taxon>
        <taxon>Echinimonadaceae</taxon>
        <taxon>Neiella</taxon>
    </lineage>
</organism>
<protein>
    <recommendedName>
        <fullName evidence="3">SIMPL domain-containing protein</fullName>
    </recommendedName>
</protein>
<sequence length="235" mass="26186">MKTRPTNLLAVAVAVIVSAIILALALPSAVREYRNFDRSVTVKGLSEREVNADVVIWPIRFNVAGNDQQSVYQDLHNNAKKIRAFLLLNGIDEAAISLSPPSMQDRWANSYGRDRPEFRYSAQQTLTVYSNKVDTVRNTMAQLLDLGKQGITLEDSSYRTDYLFTGLNDIKPAMVEEATQNARKVAEKFAADSNSQLGKIKSARQGQFSISARDKSSPHIKKVRVVSTVVYYLAD</sequence>
<proteinExistence type="predicted"/>
<dbReference type="Proteomes" id="UP000619743">
    <property type="component" value="Unassembled WGS sequence"/>
</dbReference>
<accession>A0A8J2U3T8</accession>
<dbReference type="RefSeq" id="WP_087505072.1">
    <property type="nucleotide sequence ID" value="NZ_BMDX01000004.1"/>
</dbReference>
<name>A0A8J2U3T8_9GAMM</name>
<evidence type="ECO:0000313" key="2">
    <source>
        <dbReference type="Proteomes" id="UP000619743"/>
    </source>
</evidence>
<gene>
    <name evidence="1" type="ORF">GCM10011369_12410</name>
</gene>
<dbReference type="AlphaFoldDB" id="A0A8J2U3T8"/>
<dbReference type="InterPro" id="IPR007497">
    <property type="entry name" value="SIMPL/DUF541"/>
</dbReference>
<dbReference type="PANTHER" id="PTHR34387:SF2">
    <property type="entry name" value="SLR1258 PROTEIN"/>
    <property type="match status" value="1"/>
</dbReference>
<dbReference type="OrthoDB" id="9806540at2"/>
<keyword evidence="2" id="KW-1185">Reference proteome</keyword>
<dbReference type="EMBL" id="BMDX01000004">
    <property type="protein sequence ID" value="GGA72170.1"/>
    <property type="molecule type" value="Genomic_DNA"/>
</dbReference>
<dbReference type="PANTHER" id="PTHR34387">
    <property type="entry name" value="SLR1258 PROTEIN"/>
    <property type="match status" value="1"/>
</dbReference>
<dbReference type="InterPro" id="IPR016907">
    <property type="entry name" value="UCP029033"/>
</dbReference>